<evidence type="ECO:0000256" key="2">
    <source>
        <dbReference type="ARBA" id="ARBA00022729"/>
    </source>
</evidence>
<dbReference type="SUPFAM" id="SSF53474">
    <property type="entry name" value="alpha/beta-Hydrolases"/>
    <property type="match status" value="1"/>
</dbReference>
<accession>A0A2N9LVB6</accession>
<evidence type="ECO:0000313" key="8">
    <source>
        <dbReference type="Proteomes" id="UP000239735"/>
    </source>
</evidence>
<keyword evidence="1" id="KW-0719">Serine esterase</keyword>
<evidence type="ECO:0000313" key="7">
    <source>
        <dbReference type="EMBL" id="SPE27169.1"/>
    </source>
</evidence>
<name>A0A2N9LVB6_9BACT</name>
<reference evidence="8" key="1">
    <citation type="submission" date="2018-02" db="EMBL/GenBank/DDBJ databases">
        <authorList>
            <person name="Hausmann B."/>
        </authorList>
    </citation>
    <scope>NUCLEOTIDE SEQUENCE [LARGE SCALE GENOMIC DNA]</scope>
    <source>
        <strain evidence="8">Peat soil MAG SbA5</strain>
    </source>
</reference>
<keyword evidence="3" id="KW-0378">Hydrolase</keyword>
<dbReference type="OrthoDB" id="9809261at2"/>
<feature type="region of interest" description="Disordered" evidence="4">
    <location>
        <begin position="107"/>
        <end position="126"/>
    </location>
</feature>
<dbReference type="Pfam" id="PF22244">
    <property type="entry name" value="GCE_fung"/>
    <property type="match status" value="1"/>
</dbReference>
<dbReference type="Gene3D" id="3.40.50.1820">
    <property type="entry name" value="alpha/beta hydrolase"/>
    <property type="match status" value="1"/>
</dbReference>
<evidence type="ECO:0000259" key="6">
    <source>
        <dbReference type="Pfam" id="PF22244"/>
    </source>
</evidence>
<dbReference type="GO" id="GO:0052689">
    <property type="term" value="F:carboxylic ester hydrolase activity"/>
    <property type="evidence" value="ECO:0007669"/>
    <property type="project" value="UniProtKB-KW"/>
</dbReference>
<dbReference type="AlphaFoldDB" id="A0A2N9LVB6"/>
<feature type="domain" description="4-O-methyl-glucuronoyl methylesterase-like" evidence="6">
    <location>
        <begin position="257"/>
        <end position="406"/>
    </location>
</feature>
<gene>
    <name evidence="7" type="ORF">SBA5_580048</name>
</gene>
<feature type="compositionally biased region" description="Low complexity" evidence="4">
    <location>
        <begin position="34"/>
        <end position="46"/>
    </location>
</feature>
<proteinExistence type="predicted"/>
<sequence length="457" mass="50557">MHTKNLARFFLFASIVPALIAQAPAAPPTPPAAATPTAPQAARRTPQSPPSVVAGIPVNYDEAKVGTYTLADPLLLDNGKPVKNAKTWWTKRRPEIEELFETQQYGRDTGRPADESFNMTDKGTPALDGKAIRKQVTISFSKDPGWPQLHLLIYLPANAHKPVPMFFSFNFSPIQCAVDDPGITPKEVWDPRTNTKVMPPQGRCFFGRIPVDKFLDAGIGVATYYYGEIDPDSLNEFPYGIRAKYLKPGQAERAPDDWGSIAAWAWGMSRAEDYFETDPAIDAKRVAIHGVSRLGKTVMWAGAHDQRFAAVIASCSGEGGAALSHRDYGETIAHLTAPTRYPYQFAENYAHWGGFPDKAPMDANLLIALIASRPLLLQTGNADYWSDPKGEFLAEVAAGPVYKLLGKDPLDTDVWPEPKVPILHDLAYYMHEGPHGMVPTDWDIYLEFLKMHLRPEQ</sequence>
<feature type="signal peptide" evidence="5">
    <location>
        <begin position="1"/>
        <end position="25"/>
    </location>
</feature>
<dbReference type="InterPro" id="IPR054579">
    <property type="entry name" value="GCE-like_dom"/>
</dbReference>
<protein>
    <submittedName>
        <fullName evidence="7">Putative acetyl xylan esterase</fullName>
    </submittedName>
</protein>
<dbReference type="InterPro" id="IPR029058">
    <property type="entry name" value="AB_hydrolase_fold"/>
</dbReference>
<dbReference type="EMBL" id="OKRB01000117">
    <property type="protein sequence ID" value="SPE27169.1"/>
    <property type="molecule type" value="Genomic_DNA"/>
</dbReference>
<keyword evidence="2 5" id="KW-0732">Signal</keyword>
<organism evidence="7 8">
    <name type="scientific">Candidatus Sulfuritelmatomonas gaucii</name>
    <dbReference type="NCBI Taxonomy" id="2043161"/>
    <lineage>
        <taxon>Bacteria</taxon>
        <taxon>Pseudomonadati</taxon>
        <taxon>Acidobacteriota</taxon>
        <taxon>Terriglobia</taxon>
        <taxon>Terriglobales</taxon>
        <taxon>Acidobacteriaceae</taxon>
        <taxon>Candidatus Sulfuritelmatomonas</taxon>
    </lineage>
</organism>
<evidence type="ECO:0000256" key="1">
    <source>
        <dbReference type="ARBA" id="ARBA00022487"/>
    </source>
</evidence>
<feature type="region of interest" description="Disordered" evidence="4">
    <location>
        <begin position="25"/>
        <end position="52"/>
    </location>
</feature>
<evidence type="ECO:0000256" key="4">
    <source>
        <dbReference type="SAM" id="MobiDB-lite"/>
    </source>
</evidence>
<dbReference type="Proteomes" id="UP000239735">
    <property type="component" value="Unassembled WGS sequence"/>
</dbReference>
<evidence type="ECO:0000256" key="3">
    <source>
        <dbReference type="ARBA" id="ARBA00022801"/>
    </source>
</evidence>
<evidence type="ECO:0000256" key="5">
    <source>
        <dbReference type="SAM" id="SignalP"/>
    </source>
</evidence>
<feature type="chain" id="PRO_5014660425" evidence="5">
    <location>
        <begin position="26"/>
        <end position="457"/>
    </location>
</feature>